<proteinExistence type="predicted"/>
<feature type="compositionally biased region" description="Basic residues" evidence="1">
    <location>
        <begin position="1"/>
        <end position="15"/>
    </location>
</feature>
<dbReference type="EMBL" id="NDHI03003559">
    <property type="protein sequence ID" value="PNJ21739.1"/>
    <property type="molecule type" value="Genomic_DNA"/>
</dbReference>
<feature type="region of interest" description="Disordered" evidence="1">
    <location>
        <begin position="1"/>
        <end position="40"/>
    </location>
</feature>
<evidence type="ECO:0000313" key="2">
    <source>
        <dbReference type="EMBL" id="PNJ21739.1"/>
    </source>
</evidence>
<protein>
    <submittedName>
        <fullName evidence="2">MUTYH isoform 19</fullName>
    </submittedName>
</protein>
<accession>A0A2J8SLV0</accession>
<evidence type="ECO:0000256" key="1">
    <source>
        <dbReference type="SAM" id="MobiDB-lite"/>
    </source>
</evidence>
<name>A0A2J8SLV0_PONAB</name>
<comment type="caution">
    <text evidence="2">The sequence shown here is derived from an EMBL/GenBank/DDBJ whole genome shotgun (WGS) entry which is preliminary data.</text>
</comment>
<gene>
    <name evidence="2" type="ORF">CR201_G0041890</name>
</gene>
<reference evidence="2" key="1">
    <citation type="submission" date="2017-12" db="EMBL/GenBank/DDBJ databases">
        <title>High-resolution comparative analysis of great ape genomes.</title>
        <authorList>
            <person name="Pollen A."/>
            <person name="Hastie A."/>
            <person name="Hormozdiari F."/>
            <person name="Dougherty M."/>
            <person name="Liu R."/>
            <person name="Chaisson M."/>
            <person name="Hoppe E."/>
            <person name="Hill C."/>
            <person name="Pang A."/>
            <person name="Hillier L."/>
            <person name="Baker C."/>
            <person name="Armstrong J."/>
            <person name="Shendure J."/>
            <person name="Paten B."/>
            <person name="Wilson R."/>
            <person name="Chao H."/>
            <person name="Schneider V."/>
            <person name="Ventura M."/>
            <person name="Kronenberg Z."/>
            <person name="Murali S."/>
            <person name="Gordon D."/>
            <person name="Cantsilieris S."/>
            <person name="Munson K."/>
            <person name="Nelson B."/>
            <person name="Raja A."/>
            <person name="Underwood J."/>
            <person name="Diekhans M."/>
            <person name="Fiddes I."/>
            <person name="Haussler D."/>
            <person name="Eichler E."/>
        </authorList>
    </citation>
    <scope>NUCLEOTIDE SEQUENCE [LARGE SCALE GENOMIC DNA]</scope>
    <source>
        <strain evidence="2">Susie</strain>
    </source>
</reference>
<organism evidence="2">
    <name type="scientific">Pongo abelii</name>
    <name type="common">Sumatran orangutan</name>
    <name type="synonym">Pongo pygmaeus abelii</name>
    <dbReference type="NCBI Taxonomy" id="9601"/>
    <lineage>
        <taxon>Eukaryota</taxon>
        <taxon>Metazoa</taxon>
        <taxon>Chordata</taxon>
        <taxon>Craniata</taxon>
        <taxon>Vertebrata</taxon>
        <taxon>Euteleostomi</taxon>
        <taxon>Mammalia</taxon>
        <taxon>Eutheria</taxon>
        <taxon>Euarchontoglires</taxon>
        <taxon>Primates</taxon>
        <taxon>Haplorrhini</taxon>
        <taxon>Catarrhini</taxon>
        <taxon>Hominidae</taxon>
        <taxon>Pongo</taxon>
    </lineage>
</organism>
<sequence length="40" mass="4337">MRKPRAAVGSGHRKQAASQEGRQKRAKNNSQAKPSACDET</sequence>
<dbReference type="AlphaFoldDB" id="A0A2J8SLV0"/>